<dbReference type="PANTHER" id="PTHR44103">
    <property type="entry name" value="PROPROTEIN CONVERTASE P"/>
    <property type="match status" value="1"/>
</dbReference>
<dbReference type="Pfam" id="PF13517">
    <property type="entry name" value="FG-GAP_3"/>
    <property type="match status" value="1"/>
</dbReference>
<feature type="domain" description="Aldos-2-ulose dehydratase beta-propeller" evidence="2">
    <location>
        <begin position="102"/>
        <end position="281"/>
    </location>
</feature>
<evidence type="ECO:0000256" key="1">
    <source>
        <dbReference type="ARBA" id="ARBA00022729"/>
    </source>
</evidence>
<gene>
    <name evidence="3" type="ORF">EIW28_15335</name>
</gene>
<evidence type="ECO:0000259" key="2">
    <source>
        <dbReference type="Pfam" id="PF22301"/>
    </source>
</evidence>
<sequence>MEVTMVRVPRFDREVIADGLTDGYWIQAVDLDGSGRPGLLTSGLAEGVVRWYANPGWTEHTIAELTQPVAFDAADLTGDGLPDLVVCHDYGESMYAHKPDDGLVSWLRNPGSPSGHWERRRIGQLVSAHRLRFGHYTGTEGLQLLALPVVGGAGGRAGMEQPANITVYEPPADLLTAEEWPVAAVDDGSFGILHDYTRFGADPDGRERLLVASREGLSAYGWDARAADWTATRIGAGEQGQRDRTGFAGSSSVAAGALPSQGLRYAAALEPFHGNTVAVYTDTGAGPWERTVLDVYGDPNEAGEGPGHHVVAADFDGDGEDEFLVALRGPEPWQGVFYYKAIDAAAGLWVKRRVSRDSAARIAVADFNGDGRLDFATIGYCTPGYFLADDPTVAVFHNLG</sequence>
<protein>
    <submittedName>
        <fullName evidence="3">VCBS repeat-containing protein</fullName>
    </submittedName>
</protein>
<evidence type="ECO:0000313" key="3">
    <source>
        <dbReference type="EMBL" id="RRR98284.1"/>
    </source>
</evidence>
<dbReference type="Pfam" id="PF22301">
    <property type="entry name" value="AUDH_beta_propeller"/>
    <property type="match status" value="1"/>
</dbReference>
<comment type="caution">
    <text evidence="3">The sequence shown here is derived from an EMBL/GenBank/DDBJ whole genome shotgun (WGS) entry which is preliminary data.</text>
</comment>
<dbReference type="PANTHER" id="PTHR44103:SF1">
    <property type="entry name" value="PROPROTEIN CONVERTASE P"/>
    <property type="match status" value="1"/>
</dbReference>
<proteinExistence type="predicted"/>
<dbReference type="OrthoDB" id="247570at2"/>
<dbReference type="SUPFAM" id="SSF69318">
    <property type="entry name" value="Integrin alpha N-terminal domain"/>
    <property type="match status" value="1"/>
</dbReference>
<keyword evidence="4" id="KW-1185">Reference proteome</keyword>
<accession>A0A426UVD4</accession>
<keyword evidence="1" id="KW-0732">Signal</keyword>
<dbReference type="Proteomes" id="UP000277256">
    <property type="component" value="Unassembled WGS sequence"/>
</dbReference>
<reference evidence="3 4" key="1">
    <citation type="submission" date="2018-12" db="EMBL/GenBank/DDBJ databases">
        <title>Glycomyces sp. YIM 121974 draft genome.</title>
        <authorList>
            <person name="Li Q."/>
        </authorList>
    </citation>
    <scope>NUCLEOTIDE SEQUENCE [LARGE SCALE GENOMIC DNA]</scope>
    <source>
        <strain evidence="3 4">YIM 121974</strain>
    </source>
</reference>
<dbReference type="AlphaFoldDB" id="A0A426UVD4"/>
<dbReference type="EMBL" id="RSEB01000004">
    <property type="protein sequence ID" value="RRR98284.1"/>
    <property type="molecule type" value="Genomic_DNA"/>
</dbReference>
<dbReference type="InterPro" id="IPR013517">
    <property type="entry name" value="FG-GAP"/>
</dbReference>
<dbReference type="Gene3D" id="2.130.10.130">
    <property type="entry name" value="Integrin alpha, N-terminal"/>
    <property type="match status" value="1"/>
</dbReference>
<organism evidence="3 4">
    <name type="scientific">Glycomyces terrestris</name>
    <dbReference type="NCBI Taxonomy" id="2493553"/>
    <lineage>
        <taxon>Bacteria</taxon>
        <taxon>Bacillati</taxon>
        <taxon>Actinomycetota</taxon>
        <taxon>Actinomycetes</taxon>
        <taxon>Glycomycetales</taxon>
        <taxon>Glycomycetaceae</taxon>
        <taxon>Glycomyces</taxon>
    </lineage>
</organism>
<dbReference type="InterPro" id="IPR028994">
    <property type="entry name" value="Integrin_alpha_N"/>
</dbReference>
<dbReference type="InterPro" id="IPR054583">
    <property type="entry name" value="Beta-prop_AUDH"/>
</dbReference>
<evidence type="ECO:0000313" key="4">
    <source>
        <dbReference type="Proteomes" id="UP000277256"/>
    </source>
</evidence>
<name>A0A426UVD4_9ACTN</name>